<evidence type="ECO:0000313" key="2">
    <source>
        <dbReference type="EMBL" id="TFU31860.1"/>
    </source>
</evidence>
<accession>A0A4Y9FTK8</accession>
<feature type="transmembrane region" description="Helical" evidence="1">
    <location>
        <begin position="12"/>
        <end position="29"/>
    </location>
</feature>
<dbReference type="Proteomes" id="UP000297747">
    <property type="component" value="Unassembled WGS sequence"/>
</dbReference>
<evidence type="ECO:0000313" key="3">
    <source>
        <dbReference type="Proteomes" id="UP000297747"/>
    </source>
</evidence>
<dbReference type="EMBL" id="SPQA01000001">
    <property type="protein sequence ID" value="TFU31860.1"/>
    <property type="molecule type" value="Genomic_DNA"/>
</dbReference>
<evidence type="ECO:0000256" key="1">
    <source>
        <dbReference type="SAM" id="Phobius"/>
    </source>
</evidence>
<comment type="caution">
    <text evidence="2">The sequence shown here is derived from an EMBL/GenBank/DDBJ whole genome shotgun (WGS) entry which is preliminary data.</text>
</comment>
<sequence>MTEFDKFLENIGDPFIAGGTIIGIFIFIFKKKKPKAALGVFFGGVAVYYIAHNAIAVFKLFGPTFKAILEWFARAITG</sequence>
<organism evidence="2 3">
    <name type="scientific">Streptococcus acidominimus</name>
    <dbReference type="NCBI Taxonomy" id="1326"/>
    <lineage>
        <taxon>Bacteria</taxon>
        <taxon>Bacillati</taxon>
        <taxon>Bacillota</taxon>
        <taxon>Bacilli</taxon>
        <taxon>Lactobacillales</taxon>
        <taxon>Streptococcaceae</taxon>
        <taxon>Streptococcus</taxon>
    </lineage>
</organism>
<keyword evidence="1" id="KW-0472">Membrane</keyword>
<gene>
    <name evidence="2" type="ORF">E4U01_00120</name>
</gene>
<protein>
    <submittedName>
        <fullName evidence="2">Uncharacterized protein</fullName>
    </submittedName>
</protein>
<keyword evidence="1" id="KW-1133">Transmembrane helix</keyword>
<keyword evidence="1" id="KW-0812">Transmembrane</keyword>
<name>A0A4Y9FTK8_STRAI</name>
<proteinExistence type="predicted"/>
<dbReference type="RefSeq" id="WP_135051938.1">
    <property type="nucleotide sequence ID" value="NZ_CAKOCW010000005.1"/>
</dbReference>
<dbReference type="AlphaFoldDB" id="A0A4Y9FTK8"/>
<feature type="transmembrane region" description="Helical" evidence="1">
    <location>
        <begin position="36"/>
        <end position="61"/>
    </location>
</feature>
<reference evidence="2 3" key="1">
    <citation type="submission" date="2019-03" db="EMBL/GenBank/DDBJ databases">
        <title>Diversity of the mouse oral microbiome.</title>
        <authorList>
            <person name="Joseph S."/>
            <person name="Aduse-Opoku J."/>
            <person name="Curtis M."/>
            <person name="Wade W."/>
            <person name="Hashim A."/>
        </authorList>
    </citation>
    <scope>NUCLEOTIDE SEQUENCE [LARGE SCALE GENOMIC DNA]</scope>
    <source>
        <strain evidence="2 3">HT4</strain>
    </source>
</reference>